<evidence type="ECO:0000256" key="3">
    <source>
        <dbReference type="ARBA" id="ARBA00012027"/>
    </source>
</evidence>
<evidence type="ECO:0000256" key="2">
    <source>
        <dbReference type="ARBA" id="ARBA00008664"/>
    </source>
</evidence>
<evidence type="ECO:0000256" key="5">
    <source>
        <dbReference type="ARBA" id="ARBA00022963"/>
    </source>
</evidence>
<dbReference type="InterPro" id="IPR001736">
    <property type="entry name" value="PLipase_D/transphosphatidylase"/>
</dbReference>
<evidence type="ECO:0000313" key="8">
    <source>
        <dbReference type="EMBL" id="WIF97799.1"/>
    </source>
</evidence>
<organism evidence="8 9">
    <name type="scientific">Pontibacillus chungwhensis</name>
    <dbReference type="NCBI Taxonomy" id="265426"/>
    <lineage>
        <taxon>Bacteria</taxon>
        <taxon>Bacillati</taxon>
        <taxon>Bacillota</taxon>
        <taxon>Bacilli</taxon>
        <taxon>Bacillales</taxon>
        <taxon>Bacillaceae</taxon>
        <taxon>Pontibacillus</taxon>
    </lineage>
</organism>
<feature type="domain" description="PLD phosphodiesterase" evidence="7">
    <location>
        <begin position="96"/>
        <end position="122"/>
    </location>
</feature>
<gene>
    <name evidence="8" type="ORF">QNI29_19060</name>
</gene>
<protein>
    <recommendedName>
        <fullName evidence="3">phospholipase D</fullName>
        <ecNumber evidence="3">3.1.4.4</ecNumber>
    </recommendedName>
</protein>
<evidence type="ECO:0000256" key="1">
    <source>
        <dbReference type="ARBA" id="ARBA00000798"/>
    </source>
</evidence>
<name>A0ABY8UZ24_9BACI</name>
<dbReference type="Proteomes" id="UP001236652">
    <property type="component" value="Chromosome"/>
</dbReference>
<evidence type="ECO:0000256" key="6">
    <source>
        <dbReference type="ARBA" id="ARBA00023098"/>
    </source>
</evidence>
<dbReference type="EMBL" id="CP126446">
    <property type="protein sequence ID" value="WIF97799.1"/>
    <property type="molecule type" value="Genomic_DNA"/>
</dbReference>
<dbReference type="PROSITE" id="PS50035">
    <property type="entry name" value="PLD"/>
    <property type="match status" value="1"/>
</dbReference>
<evidence type="ECO:0000256" key="4">
    <source>
        <dbReference type="ARBA" id="ARBA00022801"/>
    </source>
</evidence>
<proteinExistence type="inferred from homology"/>
<evidence type="ECO:0000313" key="9">
    <source>
        <dbReference type="Proteomes" id="UP001236652"/>
    </source>
</evidence>
<dbReference type="InterPro" id="IPR051406">
    <property type="entry name" value="PLD_domain"/>
</dbReference>
<dbReference type="EC" id="3.1.4.4" evidence="3"/>
<comment type="similarity">
    <text evidence="2">Belongs to the phospholipase D family.</text>
</comment>
<dbReference type="Pfam" id="PF13091">
    <property type="entry name" value="PLDc_2"/>
    <property type="match status" value="1"/>
</dbReference>
<dbReference type="SUPFAM" id="SSF56024">
    <property type="entry name" value="Phospholipase D/nuclease"/>
    <property type="match status" value="1"/>
</dbReference>
<comment type="catalytic activity">
    <reaction evidence="1">
        <text>a 1,2-diacyl-sn-glycero-3-phosphocholine + H2O = a 1,2-diacyl-sn-glycero-3-phosphate + choline + H(+)</text>
        <dbReference type="Rhea" id="RHEA:14445"/>
        <dbReference type="ChEBI" id="CHEBI:15354"/>
        <dbReference type="ChEBI" id="CHEBI:15377"/>
        <dbReference type="ChEBI" id="CHEBI:15378"/>
        <dbReference type="ChEBI" id="CHEBI:57643"/>
        <dbReference type="ChEBI" id="CHEBI:58608"/>
        <dbReference type="EC" id="3.1.4.4"/>
    </reaction>
</comment>
<keyword evidence="4" id="KW-0378">Hydrolase</keyword>
<dbReference type="PANTHER" id="PTHR43856:SF1">
    <property type="entry name" value="MITOCHONDRIAL CARDIOLIPIN HYDROLASE"/>
    <property type="match status" value="1"/>
</dbReference>
<keyword evidence="6" id="KW-0443">Lipid metabolism</keyword>
<dbReference type="RefSeq" id="WP_231417816.1">
    <property type="nucleotide sequence ID" value="NZ_CP126446.1"/>
</dbReference>
<dbReference type="Gene3D" id="3.30.870.10">
    <property type="entry name" value="Endonuclease Chain A"/>
    <property type="match status" value="1"/>
</dbReference>
<evidence type="ECO:0000259" key="7">
    <source>
        <dbReference type="PROSITE" id="PS50035"/>
    </source>
</evidence>
<keyword evidence="5" id="KW-0442">Lipid degradation</keyword>
<accession>A0ABY8UZ24</accession>
<keyword evidence="9" id="KW-1185">Reference proteome</keyword>
<dbReference type="InterPro" id="IPR025202">
    <property type="entry name" value="PLD-like_dom"/>
</dbReference>
<dbReference type="PANTHER" id="PTHR43856">
    <property type="entry name" value="CARDIOLIPIN HYDROLASE"/>
    <property type="match status" value="1"/>
</dbReference>
<reference evidence="8 9" key="1">
    <citation type="submission" date="2023-05" db="EMBL/GenBank/DDBJ databases">
        <title>Comparative genomics reveals the evidence of polycyclic aromatic hydrocarbons degradation in moderately halophilic genus Pontibacillus.</title>
        <authorList>
            <person name="Yang H."/>
            <person name="Qian Z."/>
        </authorList>
    </citation>
    <scope>NUCLEOTIDE SEQUENCE [LARGE SCALE GENOMIC DNA]</scope>
    <source>
        <strain evidence="9">HN14</strain>
    </source>
</reference>
<sequence length="312" mass="36025">MTIEAYFARPGSSHEIAERVATDIKYSKERLFIAMSFITDNDLLKEVLACNAQKLAIFNEVNIVKNEEKDNSAREVFLQLKGMGIAVSLGTNNHKYNSLMHHKFIIIDDILWVGSYNCSSLSKTKHWENMIRIKDRSIVEEFLREFHIMYRLGETNLNLVLDRDRCQVCEDTIFDPLEHFSISGQFTYSIIEKGEVFFNSAGGYCFSAEYGSEDETYSSKKYFNYNLQATCINGVSNLGLSQGICSECERLIPRNELTEISINESYQMQPTNNIDIPDMTSKYKKELEQKKFCLRCFFKTLTKEKVKYTSLA</sequence>